<evidence type="ECO:0000259" key="1">
    <source>
        <dbReference type="PROSITE" id="PS51186"/>
    </source>
</evidence>
<keyword evidence="3" id="KW-1185">Reference proteome</keyword>
<dbReference type="SUPFAM" id="SSF55729">
    <property type="entry name" value="Acyl-CoA N-acyltransferases (Nat)"/>
    <property type="match status" value="1"/>
</dbReference>
<dbReference type="GO" id="GO:0016747">
    <property type="term" value="F:acyltransferase activity, transferring groups other than amino-acyl groups"/>
    <property type="evidence" value="ECO:0007669"/>
    <property type="project" value="InterPro"/>
</dbReference>
<dbReference type="EMBL" id="WAAT01000004">
    <property type="protein sequence ID" value="KAB1071352.1"/>
    <property type="molecule type" value="Genomic_DNA"/>
</dbReference>
<reference evidence="2 3" key="1">
    <citation type="submission" date="2019-09" db="EMBL/GenBank/DDBJ databases">
        <authorList>
            <person name="Cao W.R."/>
        </authorList>
    </citation>
    <scope>NUCLEOTIDE SEQUENCE [LARGE SCALE GENOMIC DNA]</scope>
    <source>
        <strain evidence="2 3">B1N29</strain>
    </source>
</reference>
<organism evidence="2 3">
    <name type="scientific">Pseudotamlana haliotis</name>
    <dbReference type="NCBI Taxonomy" id="2614804"/>
    <lineage>
        <taxon>Bacteria</taxon>
        <taxon>Pseudomonadati</taxon>
        <taxon>Bacteroidota</taxon>
        <taxon>Flavobacteriia</taxon>
        <taxon>Flavobacteriales</taxon>
        <taxon>Flavobacteriaceae</taxon>
        <taxon>Pseudotamlana</taxon>
    </lineage>
</organism>
<sequence>MIKYRLATSKDNQQLLELTRSAGMPGKMALRIDRYPDFFKLNKLRGATTVYVATDGANIVGCICVSDQNVYINKQHYPLYYISDFKVSKTHRHLGIGLELTNTVVKYLETQNADLVFLNVAKGNKRPFVFFSDRGHYPDFQNIGTFTTFQYIGKKKKLSNKKYKIELSRATSEVIEFLNDYYSQYELASIITNDKIKDTDLYVVREQNQILAVMALIDTMEMKQNVVLKMPWHLKGIIAFINVFCQLFKLSKLPKENEPIKMLYVRYLAIKVYDKALVSALISFAKQQAYNKSYAFVSISLHENDNLLQKLPKFMRFTFNSVGMLVSMKDNNKLMEMVNKGMPFRDYSTI</sequence>
<proteinExistence type="predicted"/>
<evidence type="ECO:0000313" key="2">
    <source>
        <dbReference type="EMBL" id="KAB1071352.1"/>
    </source>
</evidence>
<name>A0A6N6MJN1_9FLAO</name>
<dbReference type="PROSITE" id="PS51186">
    <property type="entry name" value="GNAT"/>
    <property type="match status" value="1"/>
</dbReference>
<comment type="caution">
    <text evidence="2">The sequence shown here is derived from an EMBL/GenBank/DDBJ whole genome shotgun (WGS) entry which is preliminary data.</text>
</comment>
<protein>
    <submittedName>
        <fullName evidence="2">GNAT family N-acetyltransferase</fullName>
    </submittedName>
</protein>
<dbReference type="Pfam" id="PF00583">
    <property type="entry name" value="Acetyltransf_1"/>
    <property type="match status" value="1"/>
</dbReference>
<dbReference type="InterPro" id="IPR016181">
    <property type="entry name" value="Acyl_CoA_acyltransferase"/>
</dbReference>
<dbReference type="CDD" id="cd04301">
    <property type="entry name" value="NAT_SF"/>
    <property type="match status" value="1"/>
</dbReference>
<evidence type="ECO:0000313" key="3">
    <source>
        <dbReference type="Proteomes" id="UP000441333"/>
    </source>
</evidence>
<accession>A0A6N6MJN1</accession>
<keyword evidence="2" id="KW-0808">Transferase</keyword>
<dbReference type="RefSeq" id="WP_150935998.1">
    <property type="nucleotide sequence ID" value="NZ_WAAT01000004.1"/>
</dbReference>
<dbReference type="Proteomes" id="UP000441333">
    <property type="component" value="Unassembled WGS sequence"/>
</dbReference>
<gene>
    <name evidence="2" type="ORF">F6U93_01095</name>
</gene>
<dbReference type="AlphaFoldDB" id="A0A6N6MJN1"/>
<dbReference type="Gene3D" id="3.40.630.30">
    <property type="match status" value="1"/>
</dbReference>
<dbReference type="InterPro" id="IPR000182">
    <property type="entry name" value="GNAT_dom"/>
</dbReference>
<feature type="domain" description="N-acetyltransferase" evidence="1">
    <location>
        <begin position="2"/>
        <end position="165"/>
    </location>
</feature>